<keyword evidence="20" id="KW-1185">Reference proteome</keyword>
<feature type="region of interest" description="Disordered" evidence="17">
    <location>
        <begin position="816"/>
        <end position="852"/>
    </location>
</feature>
<feature type="domain" description="ABC transporter" evidence="18">
    <location>
        <begin position="476"/>
        <end position="806"/>
    </location>
</feature>
<keyword evidence="2" id="KW-0963">Cytoplasm</keyword>
<organism evidence="19 20">
    <name type="scientific">Streptomyces spinosisporus</name>
    <dbReference type="NCBI Taxonomy" id="2927582"/>
    <lineage>
        <taxon>Bacteria</taxon>
        <taxon>Bacillati</taxon>
        <taxon>Actinomycetota</taxon>
        <taxon>Actinomycetes</taxon>
        <taxon>Kitasatosporales</taxon>
        <taxon>Streptomycetaceae</taxon>
        <taxon>Streptomyces</taxon>
    </lineage>
</organism>
<dbReference type="EMBL" id="JALDAX010000003">
    <property type="protein sequence ID" value="MCI3240076.1"/>
    <property type="molecule type" value="Genomic_DNA"/>
</dbReference>
<dbReference type="InterPro" id="IPR017871">
    <property type="entry name" value="ABC_transporter-like_CS"/>
</dbReference>
<evidence type="ECO:0000256" key="16">
    <source>
        <dbReference type="ARBA" id="ARBA00042156"/>
    </source>
</evidence>
<dbReference type="SUPFAM" id="SSF52540">
    <property type="entry name" value="P-loop containing nucleoside triphosphate hydrolases"/>
    <property type="match status" value="2"/>
</dbReference>
<evidence type="ECO:0000256" key="5">
    <source>
        <dbReference type="ARBA" id="ARBA00022741"/>
    </source>
</evidence>
<keyword evidence="12" id="KW-0238">DNA-binding</keyword>
<keyword evidence="9" id="KW-0862">Zinc</keyword>
<keyword evidence="10" id="KW-0067">ATP-binding</keyword>
<keyword evidence="7" id="KW-0228">DNA excision</keyword>
<reference evidence="19" key="1">
    <citation type="submission" date="2022-03" db="EMBL/GenBank/DDBJ databases">
        <title>Streptomyces 7R015 and 7R016 isolated from Barleria lupulina in Thailand.</title>
        <authorList>
            <person name="Kanchanasin P."/>
            <person name="Phongsopitanun W."/>
            <person name="Tanasupawat S."/>
        </authorList>
    </citation>
    <scope>NUCLEOTIDE SEQUENCE</scope>
    <source>
        <strain evidence="19">7R016</strain>
    </source>
</reference>
<evidence type="ECO:0000256" key="6">
    <source>
        <dbReference type="ARBA" id="ARBA00022763"/>
    </source>
</evidence>
<evidence type="ECO:0000256" key="15">
    <source>
        <dbReference type="ARBA" id="ARBA00039316"/>
    </source>
</evidence>
<dbReference type="SMART" id="SM00903">
    <property type="entry name" value="Flavin_Reduct"/>
    <property type="match status" value="1"/>
</dbReference>
<evidence type="ECO:0000256" key="3">
    <source>
        <dbReference type="ARBA" id="ARBA00022723"/>
    </source>
</evidence>
<dbReference type="InterPro" id="IPR003593">
    <property type="entry name" value="AAA+_ATPase"/>
</dbReference>
<evidence type="ECO:0000256" key="11">
    <source>
        <dbReference type="ARBA" id="ARBA00022881"/>
    </source>
</evidence>
<dbReference type="PANTHER" id="PTHR43152:SF3">
    <property type="entry name" value="UVRABC SYSTEM PROTEIN A"/>
    <property type="match status" value="1"/>
</dbReference>
<dbReference type="SUPFAM" id="SSF50475">
    <property type="entry name" value="FMN-binding split barrel"/>
    <property type="match status" value="1"/>
</dbReference>
<evidence type="ECO:0000256" key="4">
    <source>
        <dbReference type="ARBA" id="ARBA00022737"/>
    </source>
</evidence>
<evidence type="ECO:0000256" key="8">
    <source>
        <dbReference type="ARBA" id="ARBA00022771"/>
    </source>
</evidence>
<keyword evidence="3" id="KW-0479">Metal-binding</keyword>
<sequence>MSLDSIRLEGVTTHNLKSVDVSFPKGKLVVAAGVSGSGKSSLVIDTLFEHSKTLYLGALSSKSLDMGDGDYQFDRIAGTQPPVALRQRDGGYSNPRSTVGTLTGLDGLYRLLFGAGSRPVCPACLGPTGADLFCDDCGCFAEPHTAKHFSPNRKEGKCLACDGIGELVGFSLEKIIPDRSKTLTEIWDGADSGTFAVPNVRKAFEAMAADIGLDLDLPFEKLTPEQTERVLHGSDTIYTLKIRKVTNDFRFEGILGFLERAYRNASSAARKNAFANYLAREVCSGCRGGRLRPESLKATVAGHTFHDFQSDELSRSIDRLRQGLASGDVPAQVRELAAAIVKQSANIEEVGLGHLQLRRPVTTLSGGELQRLLLAQHLASDLTGVMYVLDEPTAGLHEADTGKILNSLRRLRDLGNTVIVIEHDESVIRAADWIVELGPGAGTRGGEIVFEGRFADLLNHADSPTATAMRSDRPSRTKTDLTAAPWLEVHGITRNNLVDVTATFPLGGLTCVSGVSGAGKSSLVAGIHESVSRAIAQRSKGTTAGTTGIDGVDALDDVIYVEQRPIGRSSRSTLATYIGISDHVRDAFAASADAAERGLGRAEFSPNVAGGRCESCKGLGLAEIEMTLFKSEFIVCPECDGRRFQEHVLDVRLDGRNIYDVLSMTVEDALEWFDPENCPKVVRALRVLDEFGLGYLQLGCSTTTLSGGEAQRLNLAGELLKQRRSHTLFIFDEPTRGLHAADIRHLLALFERLLSTGNTVVVIEHDVKVIALADWVIDLGPGAGRDGGRLVHSGTPEELATNPASVTGRYVRSLREGPDATTPAREPARDVNVDGCGNVNGEGTGRPSPTPDLGAIGDLLPQAVTVVAGTAPQSGQNGPSPYGLVIGSLTVVSEELALIGFLVRSRSTSWAAIADTGRFCVNILGEDQKDLSDAFSQGRPDSRFDALSWTPSVNGCPRLSGALGTIDCAVKSTYQIGGHQFVLATVVDVDVDIDADTDRRPLLRAERDNSAPDDHGWRRFARETEAR</sequence>
<dbReference type="Gene3D" id="1.20.1580.10">
    <property type="entry name" value="ABC transporter ATPase like domain"/>
    <property type="match status" value="2"/>
</dbReference>
<proteinExistence type="inferred from homology"/>
<dbReference type="InterPro" id="IPR027417">
    <property type="entry name" value="P-loop_NTPase"/>
</dbReference>
<dbReference type="Gene3D" id="3.40.50.300">
    <property type="entry name" value="P-loop containing nucleotide triphosphate hydrolases"/>
    <property type="match status" value="2"/>
</dbReference>
<dbReference type="Gene3D" id="1.10.8.280">
    <property type="entry name" value="ABC transporter ATPase domain-like"/>
    <property type="match status" value="1"/>
</dbReference>
<evidence type="ECO:0000256" key="7">
    <source>
        <dbReference type="ARBA" id="ARBA00022769"/>
    </source>
</evidence>
<evidence type="ECO:0000313" key="19">
    <source>
        <dbReference type="EMBL" id="MCI3240076.1"/>
    </source>
</evidence>
<dbReference type="PANTHER" id="PTHR43152">
    <property type="entry name" value="UVRABC SYSTEM PROTEIN A"/>
    <property type="match status" value="1"/>
</dbReference>
<keyword evidence="4" id="KW-0677">Repeat</keyword>
<keyword evidence="13" id="KW-0234">DNA repair</keyword>
<dbReference type="PROSITE" id="PS00211">
    <property type="entry name" value="ABC_TRANSPORTER_1"/>
    <property type="match status" value="1"/>
</dbReference>
<gene>
    <name evidence="19" type="ORF">MQN93_10130</name>
</gene>
<evidence type="ECO:0000256" key="14">
    <source>
        <dbReference type="ARBA" id="ARBA00038000"/>
    </source>
</evidence>
<evidence type="ECO:0000259" key="18">
    <source>
        <dbReference type="PROSITE" id="PS50893"/>
    </source>
</evidence>
<dbReference type="Pfam" id="PF17755">
    <property type="entry name" value="UvrA_DNA-bind"/>
    <property type="match status" value="1"/>
</dbReference>
<feature type="domain" description="ABC transporter" evidence="18">
    <location>
        <begin position="1"/>
        <end position="470"/>
    </location>
</feature>
<dbReference type="PROSITE" id="PS50893">
    <property type="entry name" value="ABC_TRANSPORTER_2"/>
    <property type="match status" value="2"/>
</dbReference>
<keyword evidence="11" id="KW-0267">Excision nuclease</keyword>
<evidence type="ECO:0000256" key="13">
    <source>
        <dbReference type="ARBA" id="ARBA00023204"/>
    </source>
</evidence>
<dbReference type="RefSeq" id="WP_242709189.1">
    <property type="nucleotide sequence ID" value="NZ_JALDAX010000003.1"/>
</dbReference>
<dbReference type="Pfam" id="PF01613">
    <property type="entry name" value="Flavin_Reduct"/>
    <property type="match status" value="1"/>
</dbReference>
<keyword evidence="6" id="KW-0227">DNA damage</keyword>
<evidence type="ECO:0000256" key="17">
    <source>
        <dbReference type="SAM" id="MobiDB-lite"/>
    </source>
</evidence>
<dbReference type="SMART" id="SM00382">
    <property type="entry name" value="AAA"/>
    <property type="match status" value="2"/>
</dbReference>
<evidence type="ECO:0000256" key="2">
    <source>
        <dbReference type="ARBA" id="ARBA00022490"/>
    </source>
</evidence>
<accession>A0ABS9XDG3</accession>
<comment type="subcellular location">
    <subcellularLocation>
        <location evidence="1">Cytoplasm</location>
    </subcellularLocation>
</comment>
<evidence type="ECO:0000256" key="12">
    <source>
        <dbReference type="ARBA" id="ARBA00023125"/>
    </source>
</evidence>
<dbReference type="InterPro" id="IPR041552">
    <property type="entry name" value="UvrA_DNA-bd"/>
</dbReference>
<dbReference type="InterPro" id="IPR002563">
    <property type="entry name" value="Flavin_Rdtase-like_dom"/>
</dbReference>
<evidence type="ECO:0000256" key="9">
    <source>
        <dbReference type="ARBA" id="ARBA00022833"/>
    </source>
</evidence>
<evidence type="ECO:0000256" key="1">
    <source>
        <dbReference type="ARBA" id="ARBA00004496"/>
    </source>
</evidence>
<dbReference type="InterPro" id="IPR012349">
    <property type="entry name" value="Split_barrel_FMN-bd"/>
</dbReference>
<protein>
    <recommendedName>
        <fullName evidence="15">UvrABC system protein A</fullName>
    </recommendedName>
    <alternativeName>
        <fullName evidence="16">Excinuclease ABC subunit A</fullName>
    </alternativeName>
</protein>
<evidence type="ECO:0000256" key="10">
    <source>
        <dbReference type="ARBA" id="ARBA00022840"/>
    </source>
</evidence>
<dbReference type="Gene3D" id="2.30.110.10">
    <property type="entry name" value="Electron Transport, Fmn-binding Protein, Chain A"/>
    <property type="match status" value="1"/>
</dbReference>
<dbReference type="InterPro" id="IPR003439">
    <property type="entry name" value="ABC_transporter-like_ATP-bd"/>
</dbReference>
<keyword evidence="8" id="KW-0863">Zinc-finger</keyword>
<dbReference type="Proteomes" id="UP001165270">
    <property type="component" value="Unassembled WGS sequence"/>
</dbReference>
<keyword evidence="5" id="KW-0547">Nucleotide-binding</keyword>
<feature type="region of interest" description="Disordered" evidence="17">
    <location>
        <begin position="1004"/>
        <end position="1027"/>
    </location>
</feature>
<comment type="caution">
    <text evidence="19">The sequence shown here is derived from an EMBL/GenBank/DDBJ whole genome shotgun (WGS) entry which is preliminary data.</text>
</comment>
<evidence type="ECO:0000313" key="20">
    <source>
        <dbReference type="Proteomes" id="UP001165270"/>
    </source>
</evidence>
<comment type="similarity">
    <text evidence="14">Belongs to the ABC transporter superfamily. UvrA family.</text>
</comment>
<name>A0ABS9XDG3_9ACTN</name>